<feature type="binding site" evidence="10">
    <location>
        <position position="190"/>
    </location>
    <ligand>
        <name>substrate</name>
    </ligand>
</feature>
<name>A0A2G4YSI3_9PROT</name>
<dbReference type="OrthoDB" id="9807456at2"/>
<evidence type="ECO:0000313" key="13">
    <source>
        <dbReference type="Proteomes" id="UP000229730"/>
    </source>
</evidence>
<dbReference type="GO" id="GO:0036220">
    <property type="term" value="F:ITP diphosphatase activity"/>
    <property type="evidence" value="ECO:0007669"/>
    <property type="project" value="UniProtKB-UniRule"/>
</dbReference>
<dbReference type="HAMAP" id="MF_01405">
    <property type="entry name" value="Non_canon_purine_NTPase"/>
    <property type="match status" value="1"/>
</dbReference>
<dbReference type="GO" id="GO:0046872">
    <property type="term" value="F:metal ion binding"/>
    <property type="evidence" value="ECO:0007669"/>
    <property type="project" value="UniProtKB-KW"/>
</dbReference>
<evidence type="ECO:0000256" key="11">
    <source>
        <dbReference type="RuleBase" id="RU003781"/>
    </source>
</evidence>
<keyword evidence="6 10" id="KW-0460">Magnesium</keyword>
<dbReference type="CDD" id="cd00515">
    <property type="entry name" value="HAM1"/>
    <property type="match status" value="1"/>
</dbReference>
<keyword evidence="7 10" id="KW-0546">Nucleotide metabolism</keyword>
<feature type="binding site" evidence="10">
    <location>
        <begin position="195"/>
        <end position="196"/>
    </location>
    <ligand>
        <name>substrate</name>
    </ligand>
</feature>
<dbReference type="GO" id="GO:0005829">
    <property type="term" value="C:cytosol"/>
    <property type="evidence" value="ECO:0007669"/>
    <property type="project" value="TreeGrafter"/>
</dbReference>
<keyword evidence="4 10" id="KW-0547">Nucleotide-binding</keyword>
<dbReference type="GO" id="GO:0035870">
    <property type="term" value="F:dITP diphosphatase activity"/>
    <property type="evidence" value="ECO:0007669"/>
    <property type="project" value="UniProtKB-UniRule"/>
</dbReference>
<dbReference type="NCBIfam" id="TIGR00042">
    <property type="entry name" value="RdgB/HAM1 family non-canonical purine NTP pyrophosphatase"/>
    <property type="match status" value="1"/>
</dbReference>
<evidence type="ECO:0000313" key="12">
    <source>
        <dbReference type="EMBL" id="PHZ85294.1"/>
    </source>
</evidence>
<dbReference type="SUPFAM" id="SSF52972">
    <property type="entry name" value="ITPase-like"/>
    <property type="match status" value="1"/>
</dbReference>
<comment type="caution">
    <text evidence="10">Lacks conserved residue(s) required for the propagation of feature annotation.</text>
</comment>
<sequence>MTRKFSGEKLVVASHNAGKVREIGDLLAPFGVETLSAAELDLPEPVEDGATFIANAELKAKSAASRAGLMALADDSGLVVPALDGRPGIHSARWAINPATGERDFPYGMEKLQRELEKTDADRAAYFACALSLAWPASADYPEGHVETFEGRVYGTLVWPTRGDQGFGYDPMFQADGETLTFGEMEAAKKHGMSHRADAFRKLINACFT</sequence>
<comment type="cofactor">
    <cofactor evidence="10">
        <name>Mg(2+)</name>
        <dbReference type="ChEBI" id="CHEBI:18420"/>
    </cofactor>
    <text evidence="10">Binds 1 Mg(2+) ion per subunit.</text>
</comment>
<evidence type="ECO:0000256" key="9">
    <source>
        <dbReference type="ARBA" id="ARBA00052017"/>
    </source>
</evidence>
<dbReference type="GO" id="GO:0017111">
    <property type="term" value="F:ribonucleoside triphosphate phosphatase activity"/>
    <property type="evidence" value="ECO:0007669"/>
    <property type="project" value="InterPro"/>
</dbReference>
<dbReference type="Gene3D" id="3.90.950.10">
    <property type="match status" value="1"/>
</dbReference>
<evidence type="ECO:0000256" key="8">
    <source>
        <dbReference type="ARBA" id="ARBA00051875"/>
    </source>
</evidence>
<dbReference type="InterPro" id="IPR002637">
    <property type="entry name" value="RdgB/HAM1"/>
</dbReference>
<dbReference type="InterPro" id="IPR029001">
    <property type="entry name" value="ITPase-like_fam"/>
</dbReference>
<comment type="subunit">
    <text evidence="2 10">Homodimer.</text>
</comment>
<dbReference type="FunCoup" id="A0A2G4YSI3">
    <property type="interactions" value="556"/>
</dbReference>
<comment type="function">
    <text evidence="10">Pyrophosphatase that catalyzes the hydrolysis of nucleoside triphosphates to their monophosphate derivatives, with a high preference for the non-canonical purine nucleotides XTP (xanthosine triphosphate), dITP (deoxyinosine triphosphate) and ITP. Seems to function as a house-cleaning enzyme that removes non-canonical purine nucleotides from the nucleotide pool, thus preventing their incorporation into DNA/RNA and avoiding chromosomal lesions.</text>
</comment>
<dbReference type="EC" id="3.6.1.66" evidence="10"/>
<dbReference type="PANTHER" id="PTHR11067:SF9">
    <property type="entry name" value="INOSINE TRIPHOSPHATE PYROPHOSPHATASE"/>
    <property type="match status" value="1"/>
</dbReference>
<comment type="caution">
    <text evidence="12">The sequence shown here is derived from an EMBL/GenBank/DDBJ whole genome shotgun (WGS) entry which is preliminary data.</text>
</comment>
<comment type="catalytic activity">
    <reaction evidence="10">
        <text>ITP + H2O = IMP + diphosphate + H(+)</text>
        <dbReference type="Rhea" id="RHEA:29399"/>
        <dbReference type="ChEBI" id="CHEBI:15377"/>
        <dbReference type="ChEBI" id="CHEBI:15378"/>
        <dbReference type="ChEBI" id="CHEBI:33019"/>
        <dbReference type="ChEBI" id="CHEBI:58053"/>
        <dbReference type="ChEBI" id="CHEBI:61402"/>
        <dbReference type="EC" id="3.6.1.66"/>
    </reaction>
</comment>
<protein>
    <recommendedName>
        <fullName evidence="10">dITP/XTP pyrophosphatase</fullName>
        <ecNumber evidence="10">3.6.1.66</ecNumber>
    </recommendedName>
    <alternativeName>
        <fullName evidence="10">Non-canonical purine NTP pyrophosphatase</fullName>
    </alternativeName>
    <alternativeName>
        <fullName evidence="10">Non-standard purine NTP pyrophosphatase</fullName>
    </alternativeName>
    <alternativeName>
        <fullName evidence="10">Nucleoside-triphosphate diphosphatase</fullName>
    </alternativeName>
    <alternativeName>
        <fullName evidence="10">Nucleoside-triphosphate pyrophosphatase</fullName>
        <shortName evidence="10">NTPase</shortName>
    </alternativeName>
</protein>
<dbReference type="GO" id="GO:0009117">
    <property type="term" value="P:nucleotide metabolic process"/>
    <property type="evidence" value="ECO:0007669"/>
    <property type="project" value="UniProtKB-KW"/>
</dbReference>
<dbReference type="EMBL" id="PDEM01000016">
    <property type="protein sequence ID" value="PHZ85294.1"/>
    <property type="molecule type" value="Genomic_DNA"/>
</dbReference>
<dbReference type="GO" id="GO:0036222">
    <property type="term" value="F:XTP diphosphatase activity"/>
    <property type="evidence" value="ECO:0007669"/>
    <property type="project" value="UniProtKB-UniRule"/>
</dbReference>
<dbReference type="Pfam" id="PF01725">
    <property type="entry name" value="Ham1p_like"/>
    <property type="match status" value="1"/>
</dbReference>
<organism evidence="12 13">
    <name type="scientific">Paremcibacter congregatus</name>
    <dbReference type="NCBI Taxonomy" id="2043170"/>
    <lineage>
        <taxon>Bacteria</taxon>
        <taxon>Pseudomonadati</taxon>
        <taxon>Pseudomonadota</taxon>
        <taxon>Alphaproteobacteria</taxon>
        <taxon>Emcibacterales</taxon>
        <taxon>Emcibacteraceae</taxon>
        <taxon>Paremcibacter</taxon>
    </lineage>
</organism>
<feature type="binding site" evidence="10">
    <location>
        <begin position="167"/>
        <end position="170"/>
    </location>
    <ligand>
        <name>substrate</name>
    </ligand>
</feature>
<evidence type="ECO:0000256" key="6">
    <source>
        <dbReference type="ARBA" id="ARBA00022842"/>
    </source>
</evidence>
<evidence type="ECO:0000256" key="10">
    <source>
        <dbReference type="HAMAP-Rule" id="MF_01405"/>
    </source>
</evidence>
<dbReference type="RefSeq" id="WP_099472183.1">
    <property type="nucleotide sequence ID" value="NZ_CP041025.1"/>
</dbReference>
<keyword evidence="5 10" id="KW-0378">Hydrolase</keyword>
<evidence type="ECO:0000256" key="1">
    <source>
        <dbReference type="ARBA" id="ARBA00008023"/>
    </source>
</evidence>
<dbReference type="FunFam" id="3.90.950.10:FF:000001">
    <property type="entry name" value="dITP/XTP pyrophosphatase"/>
    <property type="match status" value="1"/>
</dbReference>
<comment type="catalytic activity">
    <reaction evidence="8 10">
        <text>dITP + H2O = dIMP + diphosphate + H(+)</text>
        <dbReference type="Rhea" id="RHEA:28342"/>
        <dbReference type="ChEBI" id="CHEBI:15377"/>
        <dbReference type="ChEBI" id="CHEBI:15378"/>
        <dbReference type="ChEBI" id="CHEBI:33019"/>
        <dbReference type="ChEBI" id="CHEBI:61194"/>
        <dbReference type="ChEBI" id="CHEBI:61382"/>
        <dbReference type="EC" id="3.6.1.66"/>
    </reaction>
</comment>
<feature type="active site" description="Proton acceptor" evidence="10">
    <location>
        <position position="75"/>
    </location>
</feature>
<dbReference type="Proteomes" id="UP000229730">
    <property type="component" value="Unassembled WGS sequence"/>
</dbReference>
<comment type="catalytic activity">
    <reaction evidence="9 10">
        <text>XTP + H2O = XMP + diphosphate + H(+)</text>
        <dbReference type="Rhea" id="RHEA:28610"/>
        <dbReference type="ChEBI" id="CHEBI:15377"/>
        <dbReference type="ChEBI" id="CHEBI:15378"/>
        <dbReference type="ChEBI" id="CHEBI:33019"/>
        <dbReference type="ChEBI" id="CHEBI:57464"/>
        <dbReference type="ChEBI" id="CHEBI:61314"/>
        <dbReference type="EC" id="3.6.1.66"/>
    </reaction>
</comment>
<feature type="binding site" evidence="10">
    <location>
        <position position="75"/>
    </location>
    <ligand>
        <name>Mg(2+)</name>
        <dbReference type="ChEBI" id="CHEBI:18420"/>
    </ligand>
</feature>
<dbReference type="GO" id="GO:0000166">
    <property type="term" value="F:nucleotide binding"/>
    <property type="evidence" value="ECO:0007669"/>
    <property type="project" value="UniProtKB-KW"/>
</dbReference>
<evidence type="ECO:0000256" key="3">
    <source>
        <dbReference type="ARBA" id="ARBA00022723"/>
    </source>
</evidence>
<reference evidence="12 13" key="1">
    <citation type="submission" date="2017-10" db="EMBL/GenBank/DDBJ databases">
        <title>Frigbacter circumglobatus gen. nov. sp. nov., isolated from sediment cultured in situ.</title>
        <authorList>
            <person name="Zhao Z."/>
        </authorList>
    </citation>
    <scope>NUCLEOTIDE SEQUENCE [LARGE SCALE GENOMIC DNA]</scope>
    <source>
        <strain evidence="12 13">ZYL</strain>
    </source>
</reference>
<comment type="similarity">
    <text evidence="1 10 11">Belongs to the HAM1 NTPase family.</text>
</comment>
<keyword evidence="13" id="KW-1185">Reference proteome</keyword>
<keyword evidence="3 10" id="KW-0479">Metal-binding</keyword>
<feature type="binding site" evidence="10">
    <location>
        <position position="76"/>
    </location>
    <ligand>
        <name>substrate</name>
    </ligand>
</feature>
<dbReference type="InterPro" id="IPR020922">
    <property type="entry name" value="dITP/XTP_pyrophosphatase"/>
</dbReference>
<dbReference type="GO" id="GO:0009146">
    <property type="term" value="P:purine nucleoside triphosphate catabolic process"/>
    <property type="evidence" value="ECO:0007669"/>
    <property type="project" value="UniProtKB-UniRule"/>
</dbReference>
<evidence type="ECO:0000256" key="2">
    <source>
        <dbReference type="ARBA" id="ARBA00011738"/>
    </source>
</evidence>
<proteinExistence type="inferred from homology"/>
<evidence type="ECO:0000256" key="7">
    <source>
        <dbReference type="ARBA" id="ARBA00023080"/>
    </source>
</evidence>
<dbReference type="InParanoid" id="A0A2G4YSI3"/>
<dbReference type="AlphaFoldDB" id="A0A2G4YSI3"/>
<evidence type="ECO:0000256" key="4">
    <source>
        <dbReference type="ARBA" id="ARBA00022741"/>
    </source>
</evidence>
<gene>
    <name evidence="12" type="primary">rdgB</name>
    <name evidence="12" type="ORF">CRD36_07775</name>
</gene>
<evidence type="ECO:0000256" key="5">
    <source>
        <dbReference type="ARBA" id="ARBA00022801"/>
    </source>
</evidence>
<dbReference type="PANTHER" id="PTHR11067">
    <property type="entry name" value="INOSINE TRIPHOSPHATE PYROPHOSPHATASE/HAM1 PROTEIN"/>
    <property type="match status" value="1"/>
</dbReference>
<accession>A0A2G4YSI3</accession>
<feature type="binding site" evidence="10">
    <location>
        <begin position="14"/>
        <end position="19"/>
    </location>
    <ligand>
        <name>substrate</name>
    </ligand>
</feature>